<evidence type="ECO:0000256" key="5">
    <source>
        <dbReference type="ARBA" id="ARBA00022846"/>
    </source>
</evidence>
<dbReference type="PANTHER" id="PTHR45973:SF12">
    <property type="entry name" value="DYNEIN REGULATORY COMPLEX SUBUNIT 3"/>
    <property type="match status" value="1"/>
</dbReference>
<evidence type="ECO:0000256" key="2">
    <source>
        <dbReference type="ARBA" id="ARBA00022490"/>
    </source>
</evidence>
<evidence type="ECO:0000256" key="7">
    <source>
        <dbReference type="ARBA" id="ARBA00023069"/>
    </source>
</evidence>
<comment type="caution">
    <text evidence="13">The sequence shown here is derived from an EMBL/GenBank/DDBJ whole genome shotgun (WGS) entry which is preliminary data.</text>
</comment>
<keyword evidence="6 12" id="KW-0175">Coiled coil</keyword>
<evidence type="ECO:0000313" key="14">
    <source>
        <dbReference type="Proteomes" id="UP001470230"/>
    </source>
</evidence>
<name>A0ABR2KB39_9EUKA</name>
<keyword evidence="14" id="KW-1185">Reference proteome</keyword>
<evidence type="ECO:0000313" key="13">
    <source>
        <dbReference type="EMBL" id="KAK8888063.1"/>
    </source>
</evidence>
<organism evidence="13 14">
    <name type="scientific">Tritrichomonas musculus</name>
    <dbReference type="NCBI Taxonomy" id="1915356"/>
    <lineage>
        <taxon>Eukaryota</taxon>
        <taxon>Metamonada</taxon>
        <taxon>Parabasalia</taxon>
        <taxon>Tritrichomonadida</taxon>
        <taxon>Tritrichomonadidae</taxon>
        <taxon>Tritrichomonas</taxon>
    </lineage>
</organism>
<keyword evidence="3" id="KW-0433">Leucine-rich repeat</keyword>
<dbReference type="Pfam" id="PF14580">
    <property type="entry name" value="LRR_9"/>
    <property type="match status" value="1"/>
</dbReference>
<comment type="similarity">
    <text evidence="10">Belongs to the DRC3 family.</text>
</comment>
<reference evidence="13 14" key="1">
    <citation type="submission" date="2024-04" db="EMBL/GenBank/DDBJ databases">
        <title>Tritrichomonas musculus Genome.</title>
        <authorList>
            <person name="Alves-Ferreira E."/>
            <person name="Grigg M."/>
            <person name="Lorenzi H."/>
            <person name="Galac M."/>
        </authorList>
    </citation>
    <scope>NUCLEOTIDE SEQUENCE [LARGE SCALE GENOMIC DNA]</scope>
    <source>
        <strain evidence="13 14">EAF2021</strain>
    </source>
</reference>
<keyword evidence="9" id="KW-0966">Cell projection</keyword>
<keyword evidence="2" id="KW-0963">Cytoplasm</keyword>
<sequence length="533" mass="62303">MQDDELTEPHPVVINEALLQYGARDGLTPAERERLEDAEKHEITSNALQPPEVKVLRLTYMHIRKIDNLQCYTALQELYLANNLITKIENLSTLTTLRKLDLSFNLIEDFEGLESLENLEELSLFKNQITKLEKFPILKKLRLLSLGRNKIADLNEIRHFYKLKALRILTLIDNPIHEKDIYKLTVLAYLPGLQFLDYTRVLPSDITDAKERHSDQIANLQTQDNYELSTEENQKAADARAKLHREAFLNKIVDLHLSLFKKDNDHTKLRTINEIAQPYMQFVDDLSKTIEGFKNDIITQFRLLNEEEEQFNQAYTTITEKNRLEMVAIVKALERKRRAFLNSLNTEEEQTNENPNEENESLNFINETDEVKDELFTTEFALVDQVSEMIHMYESELDDRNNAIIEKINSFFGIVRNLETDYNEKVTDICMKLWERFNQGEAVEVTDEIRSILVDKDTLLATITQSHEHRITKLYRRQEEIANNYKNRIENMTSTAKQADLERNRKRIAEISNYIDNIKCAIQSLDGGDDEND</sequence>
<dbReference type="PANTHER" id="PTHR45973">
    <property type="entry name" value="PROTEIN PHOSPHATASE 1 REGULATORY SUBUNIT SDS22-RELATED"/>
    <property type="match status" value="1"/>
</dbReference>
<feature type="coiled-coil region" evidence="12">
    <location>
        <begin position="475"/>
        <end position="502"/>
    </location>
</feature>
<dbReference type="Gene3D" id="3.80.10.10">
    <property type="entry name" value="Ribonuclease Inhibitor"/>
    <property type="match status" value="2"/>
</dbReference>
<keyword evidence="4" id="KW-0677">Repeat</keyword>
<proteinExistence type="inferred from homology"/>
<evidence type="ECO:0000256" key="9">
    <source>
        <dbReference type="ARBA" id="ARBA00023273"/>
    </source>
</evidence>
<gene>
    <name evidence="13" type="ORF">M9Y10_039123</name>
</gene>
<keyword evidence="5" id="KW-0282">Flagellum</keyword>
<evidence type="ECO:0000256" key="8">
    <source>
        <dbReference type="ARBA" id="ARBA00023212"/>
    </source>
</evidence>
<keyword evidence="8" id="KW-0206">Cytoskeleton</keyword>
<protein>
    <recommendedName>
        <fullName evidence="11">Dynein regulatory complex subunit 3</fullName>
    </recommendedName>
</protein>
<keyword evidence="7" id="KW-0969">Cilium</keyword>
<dbReference type="EMBL" id="JAPFFF010000006">
    <property type="protein sequence ID" value="KAK8888063.1"/>
    <property type="molecule type" value="Genomic_DNA"/>
</dbReference>
<dbReference type="InterPro" id="IPR001611">
    <property type="entry name" value="Leu-rich_rpt"/>
</dbReference>
<evidence type="ECO:0000256" key="6">
    <source>
        <dbReference type="ARBA" id="ARBA00023054"/>
    </source>
</evidence>
<evidence type="ECO:0000256" key="11">
    <source>
        <dbReference type="ARBA" id="ARBA00040950"/>
    </source>
</evidence>
<dbReference type="InterPro" id="IPR032675">
    <property type="entry name" value="LRR_dom_sf"/>
</dbReference>
<dbReference type="PROSITE" id="PS51450">
    <property type="entry name" value="LRR"/>
    <property type="match status" value="3"/>
</dbReference>
<evidence type="ECO:0000256" key="10">
    <source>
        <dbReference type="ARBA" id="ARBA00038378"/>
    </source>
</evidence>
<comment type="subcellular location">
    <subcellularLocation>
        <location evidence="1">Cytoplasm</location>
        <location evidence="1">Cytoskeleton</location>
        <location evidence="1">Flagellum axoneme</location>
    </subcellularLocation>
</comment>
<evidence type="ECO:0000256" key="1">
    <source>
        <dbReference type="ARBA" id="ARBA00004611"/>
    </source>
</evidence>
<dbReference type="Proteomes" id="UP001470230">
    <property type="component" value="Unassembled WGS sequence"/>
</dbReference>
<evidence type="ECO:0000256" key="12">
    <source>
        <dbReference type="SAM" id="Coils"/>
    </source>
</evidence>
<dbReference type="SMART" id="SM00365">
    <property type="entry name" value="LRR_SD22"/>
    <property type="match status" value="4"/>
</dbReference>
<evidence type="ECO:0000256" key="4">
    <source>
        <dbReference type="ARBA" id="ARBA00022737"/>
    </source>
</evidence>
<dbReference type="SUPFAM" id="SSF52058">
    <property type="entry name" value="L domain-like"/>
    <property type="match status" value="1"/>
</dbReference>
<accession>A0ABR2KB39</accession>
<dbReference type="InterPro" id="IPR050576">
    <property type="entry name" value="Cilia_flagella_integrity"/>
</dbReference>
<evidence type="ECO:0000256" key="3">
    <source>
        <dbReference type="ARBA" id="ARBA00022614"/>
    </source>
</evidence>